<organism evidence="8 9">
    <name type="scientific">Marinobacter suaedae</name>
    <dbReference type="NCBI Taxonomy" id="3057675"/>
    <lineage>
        <taxon>Bacteria</taxon>
        <taxon>Pseudomonadati</taxon>
        <taxon>Pseudomonadota</taxon>
        <taxon>Gammaproteobacteria</taxon>
        <taxon>Pseudomonadales</taxon>
        <taxon>Marinobacteraceae</taxon>
        <taxon>Marinobacter</taxon>
    </lineage>
</organism>
<comment type="subcellular location">
    <subcellularLocation>
        <location evidence="1">Membrane</location>
        <topology evidence="1">Multi-pass membrane protein</topology>
    </subcellularLocation>
</comment>
<dbReference type="Proteomes" id="UP001168640">
    <property type="component" value="Unassembled WGS sequence"/>
</dbReference>
<evidence type="ECO:0000256" key="3">
    <source>
        <dbReference type="ARBA" id="ARBA00022692"/>
    </source>
</evidence>
<dbReference type="PANTHER" id="PTHR21716:SF16">
    <property type="entry name" value="BLL1467 PROTEIN"/>
    <property type="match status" value="1"/>
</dbReference>
<keyword evidence="3 7" id="KW-0812">Transmembrane</keyword>
<keyword evidence="4 7" id="KW-1133">Transmembrane helix</keyword>
<accession>A0ABT8VX87</accession>
<evidence type="ECO:0000313" key="9">
    <source>
        <dbReference type="Proteomes" id="UP001168640"/>
    </source>
</evidence>
<evidence type="ECO:0000256" key="1">
    <source>
        <dbReference type="ARBA" id="ARBA00004141"/>
    </source>
</evidence>
<feature type="transmembrane region" description="Helical" evidence="7">
    <location>
        <begin position="28"/>
        <end position="47"/>
    </location>
</feature>
<keyword evidence="9" id="KW-1185">Reference proteome</keyword>
<comment type="similarity">
    <text evidence="2">Belongs to the autoinducer-2 exporter (AI-2E) (TC 2.A.86) family.</text>
</comment>
<feature type="transmembrane region" description="Helical" evidence="7">
    <location>
        <begin position="242"/>
        <end position="264"/>
    </location>
</feature>
<gene>
    <name evidence="8" type="ORF">QVZ43_02655</name>
</gene>
<sequence length="387" mass="41849">MRSSGRPNEDDREKTDAKGTNPPLLDAVNIRSVALLVVACVVTLYFIEWAKAVLLPLVLAILISFTLDPLVAGLRRLRIPRPLGAAIILSLLVSVVGVAGVPLKNEAITMLDRIPAAFDKFQRKQLNTPDEESIVEKAQKVAKEIEDTASSDTEQSEGPPTGVTRVQEVEKPFDIQQYVIESTPAALVLVSQLFSVLFLVYFLLAAGSIYQRKIVKLAGPSIARMRKAARIMADVHRQVRRFLFVTVLSGLLVGVVTWLAFLAVDLDQAALWGVLAGVASAIPYLGPFLVLIGSGLAAFVQFGELNMAVLVGGLSLVISSVQGYLLTPWLTSFITSLNAVTIFVGLLFWGWLWGPVGLIVATPILMITKSICDHVSNLRGLGEILGK</sequence>
<feature type="transmembrane region" description="Helical" evidence="7">
    <location>
        <begin position="185"/>
        <end position="206"/>
    </location>
</feature>
<dbReference type="EMBL" id="JAUMIS010000001">
    <property type="protein sequence ID" value="MDO3720605.1"/>
    <property type="molecule type" value="Genomic_DNA"/>
</dbReference>
<keyword evidence="5 7" id="KW-0472">Membrane</keyword>
<reference evidence="8" key="1">
    <citation type="submission" date="2023-07" db="EMBL/GenBank/DDBJ databases">
        <title>Marinobacter sp. chi1 genome sequencing and assembly.</title>
        <authorList>
            <person name="Park S."/>
        </authorList>
    </citation>
    <scope>NUCLEOTIDE SEQUENCE</scope>
    <source>
        <strain evidence="8">Chi1</strain>
    </source>
</reference>
<feature type="transmembrane region" description="Helical" evidence="7">
    <location>
        <begin position="53"/>
        <end position="71"/>
    </location>
</feature>
<feature type="region of interest" description="Disordered" evidence="6">
    <location>
        <begin position="1"/>
        <end position="20"/>
    </location>
</feature>
<evidence type="ECO:0000256" key="4">
    <source>
        <dbReference type="ARBA" id="ARBA00022989"/>
    </source>
</evidence>
<name>A0ABT8VX87_9GAMM</name>
<proteinExistence type="inferred from homology"/>
<feature type="transmembrane region" description="Helical" evidence="7">
    <location>
        <begin position="337"/>
        <end position="361"/>
    </location>
</feature>
<feature type="transmembrane region" description="Helical" evidence="7">
    <location>
        <begin position="83"/>
        <end position="103"/>
    </location>
</feature>
<protein>
    <submittedName>
        <fullName evidence="8">AI-2E family transporter</fullName>
    </submittedName>
</protein>
<feature type="transmembrane region" description="Helical" evidence="7">
    <location>
        <begin position="270"/>
        <end position="293"/>
    </location>
</feature>
<feature type="transmembrane region" description="Helical" evidence="7">
    <location>
        <begin position="305"/>
        <end position="325"/>
    </location>
</feature>
<dbReference type="Pfam" id="PF01594">
    <property type="entry name" value="AI-2E_transport"/>
    <property type="match status" value="1"/>
</dbReference>
<evidence type="ECO:0000256" key="7">
    <source>
        <dbReference type="SAM" id="Phobius"/>
    </source>
</evidence>
<feature type="compositionally biased region" description="Basic and acidic residues" evidence="6">
    <location>
        <begin position="7"/>
        <end position="17"/>
    </location>
</feature>
<dbReference type="RefSeq" id="WP_302908762.1">
    <property type="nucleotide sequence ID" value="NZ_JAUMIS010000001.1"/>
</dbReference>
<dbReference type="PANTHER" id="PTHR21716">
    <property type="entry name" value="TRANSMEMBRANE PROTEIN"/>
    <property type="match status" value="1"/>
</dbReference>
<dbReference type="InterPro" id="IPR002549">
    <property type="entry name" value="AI-2E-like"/>
</dbReference>
<evidence type="ECO:0000256" key="2">
    <source>
        <dbReference type="ARBA" id="ARBA00009773"/>
    </source>
</evidence>
<evidence type="ECO:0000256" key="5">
    <source>
        <dbReference type="ARBA" id="ARBA00023136"/>
    </source>
</evidence>
<comment type="caution">
    <text evidence="8">The sequence shown here is derived from an EMBL/GenBank/DDBJ whole genome shotgun (WGS) entry which is preliminary data.</text>
</comment>
<evidence type="ECO:0000313" key="8">
    <source>
        <dbReference type="EMBL" id="MDO3720605.1"/>
    </source>
</evidence>
<evidence type="ECO:0000256" key="6">
    <source>
        <dbReference type="SAM" id="MobiDB-lite"/>
    </source>
</evidence>